<accession>A0ABV2MHE1</accession>
<protein>
    <submittedName>
        <fullName evidence="1">Uncharacterized protein</fullName>
    </submittedName>
</protein>
<keyword evidence="2" id="KW-1185">Reference proteome</keyword>
<dbReference type="EMBL" id="JBEPMY010000008">
    <property type="protein sequence ID" value="MET3755888.1"/>
    <property type="molecule type" value="Genomic_DNA"/>
</dbReference>
<organism evidence="1 2">
    <name type="scientific">Rhizobium binae</name>
    <dbReference type="NCBI Taxonomy" id="1138190"/>
    <lineage>
        <taxon>Bacteria</taxon>
        <taxon>Pseudomonadati</taxon>
        <taxon>Pseudomonadota</taxon>
        <taxon>Alphaproteobacteria</taxon>
        <taxon>Hyphomicrobiales</taxon>
        <taxon>Rhizobiaceae</taxon>
        <taxon>Rhizobium/Agrobacterium group</taxon>
        <taxon>Rhizobium</taxon>
    </lineage>
</organism>
<sequence length="115" mass="12460">MSLLACPGEKSGPAGWSLLMMKVWHHHQRGKTSSVASSVNIAVEPPACCVERGGRAEAVARRWTVQFTGCRSRLHRKKLRHAAIANPTPDDEYDGDESGMIGDDGGSAIYLQQEA</sequence>
<dbReference type="RefSeq" id="WP_168296142.1">
    <property type="nucleotide sequence ID" value="NZ_CP071604.1"/>
</dbReference>
<comment type="caution">
    <text evidence="1">The sequence shown here is derived from an EMBL/GenBank/DDBJ whole genome shotgun (WGS) entry which is preliminary data.</text>
</comment>
<reference evidence="1 2" key="1">
    <citation type="submission" date="2024-06" db="EMBL/GenBank/DDBJ databases">
        <title>Genomic Encyclopedia of Type Strains, Phase IV (KMG-IV): sequencing the most valuable type-strain genomes for metagenomic binning, comparative biology and taxonomic classification.</title>
        <authorList>
            <person name="Goeker M."/>
        </authorList>
    </citation>
    <scope>NUCLEOTIDE SEQUENCE [LARGE SCALE GENOMIC DNA]</scope>
    <source>
        <strain evidence="1 2">DSM 29288</strain>
    </source>
</reference>
<name>A0ABV2MHE1_9HYPH</name>
<proteinExistence type="predicted"/>
<evidence type="ECO:0000313" key="1">
    <source>
        <dbReference type="EMBL" id="MET3755888.1"/>
    </source>
</evidence>
<gene>
    <name evidence="1" type="ORF">ABID08_003259</name>
</gene>
<dbReference type="GeneID" id="91150026"/>
<dbReference type="Proteomes" id="UP001549077">
    <property type="component" value="Unassembled WGS sequence"/>
</dbReference>
<evidence type="ECO:0000313" key="2">
    <source>
        <dbReference type="Proteomes" id="UP001549077"/>
    </source>
</evidence>